<dbReference type="PANTHER" id="PTHR37463:SF1">
    <property type="entry name" value="DUF2256 DOMAIN-CONTAINING PROTEIN"/>
    <property type="match status" value="1"/>
</dbReference>
<dbReference type="EMBL" id="QGNA01000002">
    <property type="protein sequence ID" value="PWS37336.1"/>
    <property type="molecule type" value="Genomic_DNA"/>
</dbReference>
<dbReference type="Pfam" id="PF10013">
    <property type="entry name" value="DUF2256"/>
    <property type="match status" value="1"/>
</dbReference>
<dbReference type="RefSeq" id="WP_109870444.1">
    <property type="nucleotide sequence ID" value="NZ_QGNA01000002.1"/>
</dbReference>
<dbReference type="AlphaFoldDB" id="A0A317FIE4"/>
<protein>
    <submittedName>
        <fullName evidence="1">DUF2256 domain-containing protein</fullName>
    </submittedName>
</protein>
<evidence type="ECO:0000313" key="2">
    <source>
        <dbReference type="Proteomes" id="UP000245765"/>
    </source>
</evidence>
<keyword evidence="2" id="KW-1185">Reference proteome</keyword>
<organism evidence="1 2">
    <name type="scientific">Falsiroseomonas bella</name>
    <dbReference type="NCBI Taxonomy" id="2184016"/>
    <lineage>
        <taxon>Bacteria</taxon>
        <taxon>Pseudomonadati</taxon>
        <taxon>Pseudomonadota</taxon>
        <taxon>Alphaproteobacteria</taxon>
        <taxon>Acetobacterales</taxon>
        <taxon>Roseomonadaceae</taxon>
        <taxon>Falsiroseomonas</taxon>
    </lineage>
</organism>
<comment type="caution">
    <text evidence="1">The sequence shown here is derived from an EMBL/GenBank/DDBJ whole genome shotgun (WGS) entry which is preliminary data.</text>
</comment>
<proteinExistence type="predicted"/>
<reference evidence="2" key="1">
    <citation type="submission" date="2018-05" db="EMBL/GenBank/DDBJ databases">
        <authorList>
            <person name="Du Z."/>
            <person name="Wang X."/>
        </authorList>
    </citation>
    <scope>NUCLEOTIDE SEQUENCE [LARGE SCALE GENOMIC DNA]</scope>
    <source>
        <strain evidence="2">CQN31</strain>
    </source>
</reference>
<name>A0A317FIE4_9PROT</name>
<dbReference type="PANTHER" id="PTHR37463">
    <property type="entry name" value="GSL3115 PROTEIN"/>
    <property type="match status" value="1"/>
</dbReference>
<gene>
    <name evidence="1" type="ORF">DFH01_10845</name>
</gene>
<evidence type="ECO:0000313" key="1">
    <source>
        <dbReference type="EMBL" id="PWS37336.1"/>
    </source>
</evidence>
<dbReference type="InterPro" id="IPR017136">
    <property type="entry name" value="UCP037205"/>
</dbReference>
<dbReference type="Proteomes" id="UP000245765">
    <property type="component" value="Unassembled WGS sequence"/>
</dbReference>
<accession>A0A317FIE4</accession>
<dbReference type="OrthoDB" id="27194at2"/>
<sequence>MARSGGHRKPHLPEKVCAACGRPFAWRRKWARDWEMVRFCSDACREGRRARARGVSSARLDRGAGRG</sequence>